<dbReference type="GO" id="GO:0016787">
    <property type="term" value="F:hydrolase activity"/>
    <property type="evidence" value="ECO:0007669"/>
    <property type="project" value="UniProtKB-KW"/>
</dbReference>
<dbReference type="EMBL" id="MHRP01000007">
    <property type="protein sequence ID" value="OHA27666.1"/>
    <property type="molecule type" value="Genomic_DNA"/>
</dbReference>
<accession>A0A1G2MUY2</accession>
<dbReference type="AlphaFoldDB" id="A0A1G2MUY2"/>
<gene>
    <name evidence="4" type="ORF">A3D56_00525</name>
</gene>
<feature type="domain" description="Nudix hydrolase" evidence="3">
    <location>
        <begin position="15"/>
        <end position="143"/>
    </location>
</feature>
<dbReference type="Gene3D" id="3.90.79.10">
    <property type="entry name" value="Nucleoside Triphosphate Pyrophosphohydrolase"/>
    <property type="match status" value="1"/>
</dbReference>
<evidence type="ECO:0000313" key="4">
    <source>
        <dbReference type="EMBL" id="OHA27666.1"/>
    </source>
</evidence>
<name>A0A1G2MUY2_9BACT</name>
<dbReference type="InterPro" id="IPR020084">
    <property type="entry name" value="NUDIX_hydrolase_CS"/>
</dbReference>
<evidence type="ECO:0000256" key="1">
    <source>
        <dbReference type="ARBA" id="ARBA00001946"/>
    </source>
</evidence>
<dbReference type="CDD" id="cd18876">
    <property type="entry name" value="NUDIX_Hydrolase"/>
    <property type="match status" value="1"/>
</dbReference>
<keyword evidence="2" id="KW-0378">Hydrolase</keyword>
<proteinExistence type="predicted"/>
<evidence type="ECO:0000313" key="5">
    <source>
        <dbReference type="Proteomes" id="UP000177943"/>
    </source>
</evidence>
<reference evidence="4 5" key="1">
    <citation type="journal article" date="2016" name="Nat. Commun.">
        <title>Thousands of microbial genomes shed light on interconnected biogeochemical processes in an aquifer system.</title>
        <authorList>
            <person name="Anantharaman K."/>
            <person name="Brown C.T."/>
            <person name="Hug L.A."/>
            <person name="Sharon I."/>
            <person name="Castelle C.J."/>
            <person name="Probst A.J."/>
            <person name="Thomas B.C."/>
            <person name="Singh A."/>
            <person name="Wilkins M.J."/>
            <person name="Karaoz U."/>
            <person name="Brodie E.L."/>
            <person name="Williams K.H."/>
            <person name="Hubbard S.S."/>
            <person name="Banfield J.F."/>
        </authorList>
    </citation>
    <scope>NUCLEOTIDE SEQUENCE [LARGE SCALE GENOMIC DNA]</scope>
</reference>
<dbReference type="PANTHER" id="PTHR43046">
    <property type="entry name" value="GDP-MANNOSE MANNOSYL HYDROLASE"/>
    <property type="match status" value="1"/>
</dbReference>
<sequence length="169" mass="19139">MDFVSPVEHFKTQPRKRIGAVVLIFKEKSLLIVKPSYNPRWLLPGGGVGDNESPRTGVTREIKEELNVTLVHLEFIGVDYMPAQGEKNESLQFIFYGGELDESETPIQVDGKEITEYKWVDIETAMELLGVGRSLAKRLPACIAAVKSGRPLYLENGEWWEKPHLQWNG</sequence>
<organism evidence="4 5">
    <name type="scientific">Candidatus Taylorbacteria bacterium RIFCSPHIGHO2_02_FULL_45_35</name>
    <dbReference type="NCBI Taxonomy" id="1802311"/>
    <lineage>
        <taxon>Bacteria</taxon>
        <taxon>Candidatus Tayloriibacteriota</taxon>
    </lineage>
</organism>
<dbReference type="InterPro" id="IPR000086">
    <property type="entry name" value="NUDIX_hydrolase_dom"/>
</dbReference>
<comment type="caution">
    <text evidence="4">The sequence shown here is derived from an EMBL/GenBank/DDBJ whole genome shotgun (WGS) entry which is preliminary data.</text>
</comment>
<dbReference type="Pfam" id="PF00293">
    <property type="entry name" value="NUDIX"/>
    <property type="match status" value="1"/>
</dbReference>
<protein>
    <recommendedName>
        <fullName evidence="3">Nudix hydrolase domain-containing protein</fullName>
    </recommendedName>
</protein>
<evidence type="ECO:0000259" key="3">
    <source>
        <dbReference type="PROSITE" id="PS51462"/>
    </source>
</evidence>
<dbReference type="SUPFAM" id="SSF55811">
    <property type="entry name" value="Nudix"/>
    <property type="match status" value="1"/>
</dbReference>
<dbReference type="PROSITE" id="PS00893">
    <property type="entry name" value="NUDIX_BOX"/>
    <property type="match status" value="1"/>
</dbReference>
<dbReference type="PANTHER" id="PTHR43046:SF14">
    <property type="entry name" value="MUTT_NUDIX FAMILY PROTEIN"/>
    <property type="match status" value="1"/>
</dbReference>
<dbReference type="PROSITE" id="PS51462">
    <property type="entry name" value="NUDIX"/>
    <property type="match status" value="1"/>
</dbReference>
<dbReference type="InterPro" id="IPR015797">
    <property type="entry name" value="NUDIX_hydrolase-like_dom_sf"/>
</dbReference>
<evidence type="ECO:0000256" key="2">
    <source>
        <dbReference type="ARBA" id="ARBA00022801"/>
    </source>
</evidence>
<dbReference type="Proteomes" id="UP000177943">
    <property type="component" value="Unassembled WGS sequence"/>
</dbReference>
<comment type="cofactor">
    <cofactor evidence="1">
        <name>Mg(2+)</name>
        <dbReference type="ChEBI" id="CHEBI:18420"/>
    </cofactor>
</comment>